<dbReference type="AlphaFoldDB" id="U1FZ62"/>
<feature type="region of interest" description="Disordered" evidence="1">
    <location>
        <begin position="361"/>
        <end position="394"/>
    </location>
</feature>
<organism evidence="2 3">
    <name type="scientific">Endocarpon pusillum (strain Z07020 / HMAS-L-300199)</name>
    <name type="common">Lichen-forming fungus</name>
    <dbReference type="NCBI Taxonomy" id="1263415"/>
    <lineage>
        <taxon>Eukaryota</taxon>
        <taxon>Fungi</taxon>
        <taxon>Dikarya</taxon>
        <taxon>Ascomycota</taxon>
        <taxon>Pezizomycotina</taxon>
        <taxon>Eurotiomycetes</taxon>
        <taxon>Chaetothyriomycetidae</taxon>
        <taxon>Verrucariales</taxon>
        <taxon>Verrucariaceae</taxon>
        <taxon>Endocarpon</taxon>
    </lineage>
</organism>
<dbReference type="OrthoDB" id="10382033at2759"/>
<sequence length="394" mass="43852">MAPYPNPMIPMMHRPSRPSPLAQVANISSAPTPSAPSSSPSQISLALTALTFLQCASSQKGFRNVCKGMDPFTSIHSIHLFVNWLASLPIRQTLPSDLLLVAWAIQGLPAGLRSFLEWSLALDNPPEERLNLEYLTWHLEMWRSVFSSTIVVEYAGKRGRSQETPIEDWFANGPAGNRDWARREAQGYWDRFSGKKGIRTNALRVLLLRVLRVCTLVVPRRLSPLARPTEVWCEAGNIGTTTTYPVVPRRLSPLVSLTVRRWKSNIKIITWNEVKPTTLLRRPPSCAIDKDHCIASTTKDIANANKRYNRASSPTASAEDVTPRAAIRTATTSATTNGIHDLHPHLNNQANQSFIKPLINATKTNTEDEDADEDDETEASKHHITHDPPLNRAA</sequence>
<dbReference type="RefSeq" id="XP_007804242.1">
    <property type="nucleotide sequence ID" value="XM_007806051.1"/>
</dbReference>
<feature type="compositionally biased region" description="Acidic residues" evidence="1">
    <location>
        <begin position="367"/>
        <end position="377"/>
    </location>
</feature>
<dbReference type="GeneID" id="19235457"/>
<evidence type="ECO:0000313" key="3">
    <source>
        <dbReference type="Proteomes" id="UP000019373"/>
    </source>
</evidence>
<dbReference type="EMBL" id="KE721353">
    <property type="protein sequence ID" value="ERF70207.1"/>
    <property type="molecule type" value="Genomic_DNA"/>
</dbReference>
<proteinExistence type="predicted"/>
<accession>U1FZ62</accession>
<dbReference type="Proteomes" id="UP000019373">
    <property type="component" value="Unassembled WGS sequence"/>
</dbReference>
<name>U1FZ62_ENDPU</name>
<reference evidence="3" key="1">
    <citation type="journal article" date="2014" name="BMC Genomics">
        <title>Genome characteristics reveal the impact of lichenization on lichen-forming fungus Endocarpon pusillum Hedwig (Verrucariales, Ascomycota).</title>
        <authorList>
            <person name="Wang Y.-Y."/>
            <person name="Liu B."/>
            <person name="Zhang X.-Y."/>
            <person name="Zhou Q.-M."/>
            <person name="Zhang T."/>
            <person name="Li H."/>
            <person name="Yu Y.-F."/>
            <person name="Zhang X.-L."/>
            <person name="Hao X.-Y."/>
            <person name="Wang M."/>
            <person name="Wang L."/>
            <person name="Wei J.-C."/>
        </authorList>
    </citation>
    <scope>NUCLEOTIDE SEQUENCE [LARGE SCALE GENOMIC DNA]</scope>
    <source>
        <strain evidence="3">Z07020 / HMAS-L-300199</strain>
    </source>
</reference>
<evidence type="ECO:0000256" key="1">
    <source>
        <dbReference type="SAM" id="MobiDB-lite"/>
    </source>
</evidence>
<dbReference type="HOGENOM" id="CLU_700258_0_0_1"/>
<evidence type="ECO:0000313" key="2">
    <source>
        <dbReference type="EMBL" id="ERF70207.1"/>
    </source>
</evidence>
<protein>
    <submittedName>
        <fullName evidence="2">Uncharacterized protein</fullName>
    </submittedName>
</protein>
<keyword evidence="3" id="KW-1185">Reference proteome</keyword>
<gene>
    <name evidence="2" type="ORF">EPUS_00395</name>
</gene>